<comment type="subcellular location">
    <subcellularLocation>
        <location evidence="11">Cell inner membrane</location>
        <topology evidence="11">Multi-pass membrane protein</topology>
    </subcellularLocation>
    <subcellularLocation>
        <location evidence="2">Membrane</location>
        <topology evidence="2">Multi-pass membrane protein</topology>
    </subcellularLocation>
</comment>
<dbReference type="HOGENOM" id="CLU_034879_1_1_6"/>
<dbReference type="OrthoDB" id="9782418at2"/>
<accession>D4G8U9</accession>
<evidence type="ECO:0000256" key="2">
    <source>
        <dbReference type="ARBA" id="ARBA00004141"/>
    </source>
</evidence>
<protein>
    <recommendedName>
        <fullName evidence="11">4-hydroxybenzoate octaprenyltransferase</fullName>
        <ecNumber evidence="11">2.5.1.39</ecNumber>
    </recommendedName>
    <alternativeName>
        <fullName evidence="11">4-HB polyprenyltransferase</fullName>
    </alternativeName>
</protein>
<comment type="pathway">
    <text evidence="11">Cofactor biosynthesis; ubiquinone biosynthesis.</text>
</comment>
<evidence type="ECO:0000256" key="4">
    <source>
        <dbReference type="ARBA" id="ARBA00022475"/>
    </source>
</evidence>
<dbReference type="InterPro" id="IPR044878">
    <property type="entry name" value="UbiA_sf"/>
</dbReference>
<comment type="function">
    <text evidence="11">Catalyzes the prenylation of para-hydroxybenzoate (PHB) with an all-trans polyprenyl group. Mediates the second step in the final reaction sequence of ubiquinone-8 (UQ-8) biosynthesis, which is the condensation of the polyisoprenoid side chain with PHB, generating the first membrane-bound Q intermediate 3-octaprenyl-4-hydroxybenzoate.</text>
</comment>
<feature type="transmembrane region" description="Helical" evidence="11">
    <location>
        <begin position="168"/>
        <end position="187"/>
    </location>
</feature>
<dbReference type="eggNOG" id="COG0382">
    <property type="taxonomic scope" value="Bacteria"/>
</dbReference>
<dbReference type="GO" id="GO:0006744">
    <property type="term" value="P:ubiquinone biosynthetic process"/>
    <property type="evidence" value="ECO:0007669"/>
    <property type="project" value="UniProtKB-UniRule"/>
</dbReference>
<dbReference type="RefSeq" id="WP_013087614.1">
    <property type="nucleotide sequence ID" value="NC_014109.1"/>
</dbReference>
<evidence type="ECO:0000256" key="5">
    <source>
        <dbReference type="ARBA" id="ARBA00022519"/>
    </source>
</evidence>
<dbReference type="Gene3D" id="1.20.120.1780">
    <property type="entry name" value="UbiA prenyltransferase"/>
    <property type="match status" value="1"/>
</dbReference>
<keyword evidence="10 11" id="KW-0472">Membrane</keyword>
<keyword evidence="9 11" id="KW-1133">Transmembrane helix</keyword>
<evidence type="ECO:0000256" key="9">
    <source>
        <dbReference type="ARBA" id="ARBA00022989"/>
    </source>
</evidence>
<dbReference type="HAMAP" id="MF_01635">
    <property type="entry name" value="UbiA"/>
    <property type="match status" value="1"/>
</dbReference>
<keyword evidence="5 11" id="KW-0997">Cell inner membrane</keyword>
<dbReference type="Proteomes" id="UP000001700">
    <property type="component" value="Chromosome"/>
</dbReference>
<comment type="similarity">
    <text evidence="3 11">Belongs to the UbiA prenyltransferase family.</text>
</comment>
<feature type="transmembrane region" description="Helical" evidence="11">
    <location>
        <begin position="208"/>
        <end position="233"/>
    </location>
</feature>
<dbReference type="InterPro" id="IPR030470">
    <property type="entry name" value="UbiA_prenylTrfase_CS"/>
</dbReference>
<feature type="transmembrane region" description="Helical" evidence="11">
    <location>
        <begin position="144"/>
        <end position="162"/>
    </location>
</feature>
<comment type="catalytic activity">
    <reaction evidence="11">
        <text>all-trans-octaprenyl diphosphate + 4-hydroxybenzoate = 4-hydroxy-3-(all-trans-octaprenyl)benzoate + diphosphate</text>
        <dbReference type="Rhea" id="RHEA:27782"/>
        <dbReference type="ChEBI" id="CHEBI:1617"/>
        <dbReference type="ChEBI" id="CHEBI:17879"/>
        <dbReference type="ChEBI" id="CHEBI:33019"/>
        <dbReference type="ChEBI" id="CHEBI:57711"/>
        <dbReference type="EC" id="2.5.1.39"/>
    </reaction>
</comment>
<keyword evidence="6 11" id="KW-0808">Transferase</keyword>
<dbReference type="PANTHER" id="PTHR11048:SF28">
    <property type="entry name" value="4-HYDROXYBENZOATE POLYPRENYLTRANSFERASE, MITOCHONDRIAL"/>
    <property type="match status" value="1"/>
</dbReference>
<dbReference type="EC" id="2.5.1.39" evidence="11"/>
<organism evidence="12 13">
    <name type="scientific">Riesia pediculicola (strain USDA)</name>
    <dbReference type="NCBI Taxonomy" id="515618"/>
    <lineage>
        <taxon>Bacteria</taxon>
        <taxon>Pseudomonadati</taxon>
        <taxon>Pseudomonadota</taxon>
        <taxon>Gammaproteobacteria</taxon>
        <taxon>Enterobacterales</taxon>
        <taxon>Enterobacteriaceae</taxon>
        <taxon>Candidatus Riesia</taxon>
    </lineage>
</organism>
<dbReference type="KEGG" id="rip:RIEPE_0521"/>
<evidence type="ECO:0000256" key="10">
    <source>
        <dbReference type="ARBA" id="ARBA00023136"/>
    </source>
</evidence>
<keyword evidence="4 11" id="KW-1003">Cell membrane</keyword>
<feature type="transmembrane region" description="Helical" evidence="11">
    <location>
        <begin position="239"/>
        <end position="256"/>
    </location>
</feature>
<dbReference type="Pfam" id="PF01040">
    <property type="entry name" value="UbiA"/>
    <property type="match status" value="1"/>
</dbReference>
<comment type="cofactor">
    <cofactor evidence="1 11">
        <name>Mg(2+)</name>
        <dbReference type="ChEBI" id="CHEBI:18420"/>
    </cofactor>
</comment>
<evidence type="ECO:0000256" key="8">
    <source>
        <dbReference type="ARBA" id="ARBA00022692"/>
    </source>
</evidence>
<proteinExistence type="inferred from homology"/>
<dbReference type="FunFam" id="1.20.120.1780:FF:000001">
    <property type="entry name" value="4-hydroxybenzoate octaprenyltransferase"/>
    <property type="match status" value="1"/>
</dbReference>
<dbReference type="STRING" id="515618.RIEPE_0521"/>
<evidence type="ECO:0000313" key="12">
    <source>
        <dbReference type="EMBL" id="ADD79627.1"/>
    </source>
</evidence>
<dbReference type="InterPro" id="IPR000537">
    <property type="entry name" value="UbiA_prenyltransferase"/>
</dbReference>
<dbReference type="AlphaFoldDB" id="D4G8U9"/>
<keyword evidence="7 11" id="KW-0831">Ubiquinone biosynthesis</keyword>
<evidence type="ECO:0000256" key="7">
    <source>
        <dbReference type="ARBA" id="ARBA00022688"/>
    </source>
</evidence>
<evidence type="ECO:0000256" key="6">
    <source>
        <dbReference type="ARBA" id="ARBA00022679"/>
    </source>
</evidence>
<dbReference type="InterPro" id="IPR006370">
    <property type="entry name" value="HB_polyprenyltransferase-like"/>
</dbReference>
<evidence type="ECO:0000256" key="11">
    <source>
        <dbReference type="HAMAP-Rule" id="MF_01635"/>
    </source>
</evidence>
<dbReference type="GO" id="GO:0005886">
    <property type="term" value="C:plasma membrane"/>
    <property type="evidence" value="ECO:0007669"/>
    <property type="project" value="UniProtKB-SubCell"/>
</dbReference>
<keyword evidence="13" id="KW-1185">Reference proteome</keyword>
<feature type="transmembrane region" description="Helical" evidence="11">
    <location>
        <begin position="94"/>
        <end position="113"/>
    </location>
</feature>
<name>D4G8U9_RIEPU</name>
<feature type="transmembrane region" description="Helical" evidence="11">
    <location>
        <begin position="21"/>
        <end position="40"/>
    </location>
</feature>
<dbReference type="PANTHER" id="PTHR11048">
    <property type="entry name" value="PRENYLTRANSFERASES"/>
    <property type="match status" value="1"/>
</dbReference>
<evidence type="ECO:0000313" key="13">
    <source>
        <dbReference type="Proteomes" id="UP000001700"/>
    </source>
</evidence>
<dbReference type="PROSITE" id="PS00943">
    <property type="entry name" value="UBIA"/>
    <property type="match status" value="1"/>
</dbReference>
<feature type="transmembrane region" description="Helical" evidence="11">
    <location>
        <begin position="268"/>
        <end position="291"/>
    </location>
</feature>
<sequence>MLLKTFLSIRNKIGTYARISRLNKPIGFFLFLFPILWTFWLLEQGKPRLKVLFIFMLGTFSMRSAGCIINDLLDKDYDAFVQRTKDRPFPKKEIKKKEALILFFLFVFLSILLVFQLSYISIIFSIIVFILTIVYPLIKRFNHFPQVVLGISTGLSIPMIFFETINNFFSIECLTLFLINLVWTLIYDTQYAMADKKYDIKIGLKSTAILFSKFNQIAICIFQFLMMIMLIYIGVQKKLSSIYFSSLFLILLIFLYQYHLISRDESNLYLKAFLSNGLVGCILFLGILLSYF</sequence>
<dbReference type="Gene3D" id="1.10.357.140">
    <property type="entry name" value="UbiA prenyltransferase"/>
    <property type="match status" value="1"/>
</dbReference>
<dbReference type="GO" id="GO:0008412">
    <property type="term" value="F:4-hydroxybenzoate polyprenyltransferase activity"/>
    <property type="evidence" value="ECO:0007669"/>
    <property type="project" value="UniProtKB-UniRule"/>
</dbReference>
<dbReference type="EMBL" id="CP001085">
    <property type="protein sequence ID" value="ADD79627.1"/>
    <property type="molecule type" value="Genomic_DNA"/>
</dbReference>
<keyword evidence="8 11" id="KW-0812">Transmembrane</keyword>
<keyword evidence="11" id="KW-0460">Magnesium</keyword>
<evidence type="ECO:0000256" key="1">
    <source>
        <dbReference type="ARBA" id="ARBA00001946"/>
    </source>
</evidence>
<dbReference type="CDD" id="cd13959">
    <property type="entry name" value="PT_UbiA_COQ2"/>
    <property type="match status" value="1"/>
</dbReference>
<feature type="transmembrane region" description="Helical" evidence="11">
    <location>
        <begin position="52"/>
        <end position="73"/>
    </location>
</feature>
<dbReference type="InterPro" id="IPR039653">
    <property type="entry name" value="Prenyltransferase"/>
</dbReference>
<dbReference type="UniPathway" id="UPA00232"/>
<gene>
    <name evidence="11 12" type="primary">ubiA</name>
    <name evidence="12" type="ordered locus">RIEPE_0521</name>
</gene>
<reference evidence="12" key="1">
    <citation type="submission" date="2008-05" db="EMBL/GenBank/DDBJ databases">
        <title>Genome sequence of Riesia pediculicola USDA.</title>
        <authorList>
            <person name="Kirkness E.F."/>
        </authorList>
    </citation>
    <scope>NUCLEOTIDE SEQUENCE [LARGE SCALE GENOMIC DNA]</scope>
    <source>
        <strain evidence="12">USDA</strain>
    </source>
</reference>
<evidence type="ECO:0000256" key="3">
    <source>
        <dbReference type="ARBA" id="ARBA00005985"/>
    </source>
</evidence>